<dbReference type="AlphaFoldDB" id="A0A1S7PA08"/>
<evidence type="ECO:0000313" key="2">
    <source>
        <dbReference type="Proteomes" id="UP000191897"/>
    </source>
</evidence>
<proteinExistence type="predicted"/>
<protein>
    <submittedName>
        <fullName evidence="1">Uncharacterized protein</fullName>
    </submittedName>
</protein>
<organism evidence="1 2">
    <name type="scientific">Agrobacterium tumefaciens str. Kerr 14</name>
    <dbReference type="NCBI Taxonomy" id="1183424"/>
    <lineage>
        <taxon>Bacteria</taxon>
        <taxon>Pseudomonadati</taxon>
        <taxon>Pseudomonadota</taxon>
        <taxon>Alphaproteobacteria</taxon>
        <taxon>Hyphomicrobiales</taxon>
        <taxon>Rhizobiaceae</taxon>
        <taxon>Rhizobium/Agrobacterium group</taxon>
        <taxon>Agrobacterium</taxon>
        <taxon>Agrobacterium tumefaciens complex</taxon>
    </lineage>
</organism>
<name>A0A1S7PA08_AGRTU</name>
<gene>
    <name evidence="1" type="ORF">AGR4C_Cc160253</name>
</gene>
<sequence>MADIEQGTDTGFTFYTYSFGDDLEQCARQFYESAGEARRDLLAFRTALIEEEGRQQPLRDTKIIRLRTLPVTRKALVELFNGMDGDLGGFIRSREVIEVVTDPQLLSKPAQGISC</sequence>
<evidence type="ECO:0000313" key="1">
    <source>
        <dbReference type="EMBL" id="CUX18128.1"/>
    </source>
</evidence>
<accession>A0A1S7PA08</accession>
<dbReference type="Proteomes" id="UP000191897">
    <property type="component" value="Unassembled WGS sequence"/>
</dbReference>
<dbReference type="EMBL" id="FBWC01000008">
    <property type="protein sequence ID" value="CUX18128.1"/>
    <property type="molecule type" value="Genomic_DNA"/>
</dbReference>
<reference evidence="1 2" key="1">
    <citation type="submission" date="2016-01" db="EMBL/GenBank/DDBJ databases">
        <authorList>
            <person name="Oliw E.H."/>
        </authorList>
    </citation>
    <scope>NUCLEOTIDE SEQUENCE [LARGE SCALE GENOMIC DNA]</scope>
    <source>
        <strain evidence="1 2">Kerr 14</strain>
    </source>
</reference>
<dbReference type="RefSeq" id="WP_003523041.1">
    <property type="nucleotide sequence ID" value="NZ_LT009730.1"/>
</dbReference>